<feature type="domain" description="OmpR/PhoB-type" evidence="9">
    <location>
        <begin position="128"/>
        <end position="226"/>
    </location>
</feature>
<dbReference type="KEGG" id="sgp:SpiGrapes_2920"/>
<organism evidence="10 11">
    <name type="scientific">Sphaerochaeta pleomorpha (strain ATCC BAA-1885 / DSM 22778 / Grapes)</name>
    <dbReference type="NCBI Taxonomy" id="158190"/>
    <lineage>
        <taxon>Bacteria</taxon>
        <taxon>Pseudomonadati</taxon>
        <taxon>Spirochaetota</taxon>
        <taxon>Spirochaetia</taxon>
        <taxon>Spirochaetales</taxon>
        <taxon>Sphaerochaetaceae</taxon>
        <taxon>Sphaerochaeta</taxon>
    </lineage>
</organism>
<dbReference type="Pfam" id="PF00486">
    <property type="entry name" value="Trans_reg_C"/>
    <property type="match status" value="1"/>
</dbReference>
<dbReference type="GO" id="GO:0006355">
    <property type="term" value="P:regulation of DNA-templated transcription"/>
    <property type="evidence" value="ECO:0007669"/>
    <property type="project" value="InterPro"/>
</dbReference>
<evidence type="ECO:0000313" key="11">
    <source>
        <dbReference type="Proteomes" id="UP000005632"/>
    </source>
</evidence>
<dbReference type="PROSITE" id="PS51755">
    <property type="entry name" value="OMPR_PHOB"/>
    <property type="match status" value="1"/>
</dbReference>
<dbReference type="OrthoDB" id="341603at2"/>
<dbReference type="SMART" id="SM00862">
    <property type="entry name" value="Trans_reg_C"/>
    <property type="match status" value="1"/>
</dbReference>
<feature type="domain" description="Response regulatory" evidence="8">
    <location>
        <begin position="4"/>
        <end position="117"/>
    </location>
</feature>
<gene>
    <name evidence="10" type="ordered locus">SpiGrapes_2920</name>
</gene>
<dbReference type="InterPro" id="IPR011006">
    <property type="entry name" value="CheY-like_superfamily"/>
</dbReference>
<dbReference type="InterPro" id="IPR036388">
    <property type="entry name" value="WH-like_DNA-bd_sf"/>
</dbReference>
<feature type="modified residue" description="4-aspartylphosphate" evidence="6">
    <location>
        <position position="53"/>
    </location>
</feature>
<dbReference type="SMART" id="SM00448">
    <property type="entry name" value="REC"/>
    <property type="match status" value="1"/>
</dbReference>
<dbReference type="Gene3D" id="6.10.250.690">
    <property type="match status" value="1"/>
</dbReference>
<dbReference type="GO" id="GO:0000976">
    <property type="term" value="F:transcription cis-regulatory region binding"/>
    <property type="evidence" value="ECO:0007669"/>
    <property type="project" value="TreeGrafter"/>
</dbReference>
<dbReference type="GO" id="GO:0000156">
    <property type="term" value="F:phosphorelay response regulator activity"/>
    <property type="evidence" value="ECO:0007669"/>
    <property type="project" value="TreeGrafter"/>
</dbReference>
<evidence type="ECO:0000256" key="2">
    <source>
        <dbReference type="ARBA" id="ARBA00023012"/>
    </source>
</evidence>
<dbReference type="RefSeq" id="WP_014271509.1">
    <property type="nucleotide sequence ID" value="NC_016633.1"/>
</dbReference>
<dbReference type="HOGENOM" id="CLU_000445_30_4_12"/>
<keyword evidence="3" id="KW-0805">Transcription regulation</keyword>
<proteinExistence type="predicted"/>
<dbReference type="Gene3D" id="1.10.10.10">
    <property type="entry name" value="Winged helix-like DNA-binding domain superfamily/Winged helix DNA-binding domain"/>
    <property type="match status" value="1"/>
</dbReference>
<evidence type="ECO:0000256" key="1">
    <source>
        <dbReference type="ARBA" id="ARBA00022553"/>
    </source>
</evidence>
<dbReference type="PANTHER" id="PTHR48111:SF1">
    <property type="entry name" value="TWO-COMPONENT RESPONSE REGULATOR ORR33"/>
    <property type="match status" value="1"/>
</dbReference>
<dbReference type="GO" id="GO:0005829">
    <property type="term" value="C:cytosol"/>
    <property type="evidence" value="ECO:0007669"/>
    <property type="project" value="TreeGrafter"/>
</dbReference>
<dbReference type="STRING" id="158190.SpiGrapes_2920"/>
<dbReference type="AlphaFoldDB" id="G8QX85"/>
<evidence type="ECO:0000259" key="9">
    <source>
        <dbReference type="PROSITE" id="PS51755"/>
    </source>
</evidence>
<dbReference type="eggNOG" id="COG0745">
    <property type="taxonomic scope" value="Bacteria"/>
</dbReference>
<dbReference type="GO" id="GO:0032993">
    <property type="term" value="C:protein-DNA complex"/>
    <property type="evidence" value="ECO:0007669"/>
    <property type="project" value="TreeGrafter"/>
</dbReference>
<feature type="DNA-binding region" description="OmpR/PhoB-type" evidence="7">
    <location>
        <begin position="128"/>
        <end position="226"/>
    </location>
</feature>
<sequence length="230" mass="26433">MRANVLIIEDEIEIAELVQLYLKKEGIDSFLVNSAEKGLIFLEENAVDLIILDINLPGKDGFEFLQQFRKGSTIPVVVVSARESDEDVIMALGVGADDFVTKPFSPKVLSAKVRAFLRRSMVFSEDERKMYRFGPFSLDYHGYNLKKGEDLIPLSAREFEILRLLVEHNGVAFSLKEIYDQIWDQEFGDTTAVSVYVQRIRKKIENDFKNPRYIKTIHGKGYLFSRELVQ</sequence>
<dbReference type="Pfam" id="PF00072">
    <property type="entry name" value="Response_reg"/>
    <property type="match status" value="1"/>
</dbReference>
<evidence type="ECO:0000256" key="7">
    <source>
        <dbReference type="PROSITE-ProRule" id="PRU01091"/>
    </source>
</evidence>
<protein>
    <submittedName>
        <fullName evidence="10">Response regulator with CheY-like receiver domain and winged-helix DNA-binding domain</fullName>
    </submittedName>
</protein>
<evidence type="ECO:0000256" key="5">
    <source>
        <dbReference type="ARBA" id="ARBA00023163"/>
    </source>
</evidence>
<dbReference type="EMBL" id="CP003155">
    <property type="protein sequence ID" value="AEV30670.1"/>
    <property type="molecule type" value="Genomic_DNA"/>
</dbReference>
<dbReference type="InterPro" id="IPR001867">
    <property type="entry name" value="OmpR/PhoB-type_DNA-bd"/>
</dbReference>
<evidence type="ECO:0000256" key="3">
    <source>
        <dbReference type="ARBA" id="ARBA00023015"/>
    </source>
</evidence>
<evidence type="ECO:0000256" key="4">
    <source>
        <dbReference type="ARBA" id="ARBA00023125"/>
    </source>
</evidence>
<name>G8QX85_SPHPG</name>
<dbReference type="PANTHER" id="PTHR48111">
    <property type="entry name" value="REGULATOR OF RPOS"/>
    <property type="match status" value="1"/>
</dbReference>
<dbReference type="InterPro" id="IPR039420">
    <property type="entry name" value="WalR-like"/>
</dbReference>
<dbReference type="CDD" id="cd17574">
    <property type="entry name" value="REC_OmpR"/>
    <property type="match status" value="1"/>
</dbReference>
<evidence type="ECO:0000313" key="10">
    <source>
        <dbReference type="EMBL" id="AEV30670.1"/>
    </source>
</evidence>
<dbReference type="InterPro" id="IPR001789">
    <property type="entry name" value="Sig_transdc_resp-reg_receiver"/>
</dbReference>
<reference evidence="10 11" key="1">
    <citation type="submission" date="2011-11" db="EMBL/GenBank/DDBJ databases">
        <title>Complete sequence of Spirochaeta sp. grapes.</title>
        <authorList>
            <consortium name="US DOE Joint Genome Institute"/>
            <person name="Lucas S."/>
            <person name="Han J."/>
            <person name="Lapidus A."/>
            <person name="Cheng J.-F."/>
            <person name="Goodwin L."/>
            <person name="Pitluck S."/>
            <person name="Peters L."/>
            <person name="Ovchinnikova G."/>
            <person name="Munk A.C."/>
            <person name="Detter J.C."/>
            <person name="Han C."/>
            <person name="Tapia R."/>
            <person name="Land M."/>
            <person name="Hauser L."/>
            <person name="Kyrpides N."/>
            <person name="Ivanova N."/>
            <person name="Pagani I."/>
            <person name="Ritalahtilisa K."/>
            <person name="Loeffler F."/>
            <person name="Woyke T."/>
        </authorList>
    </citation>
    <scope>NUCLEOTIDE SEQUENCE [LARGE SCALE GENOMIC DNA]</scope>
    <source>
        <strain evidence="11">ATCC BAA-1885 / DSM 22778 / Grapes</strain>
    </source>
</reference>
<keyword evidence="4 7" id="KW-0238">DNA-binding</keyword>
<dbReference type="SUPFAM" id="SSF52172">
    <property type="entry name" value="CheY-like"/>
    <property type="match status" value="1"/>
</dbReference>
<evidence type="ECO:0000259" key="8">
    <source>
        <dbReference type="PROSITE" id="PS50110"/>
    </source>
</evidence>
<keyword evidence="2" id="KW-0902">Two-component regulatory system</keyword>
<keyword evidence="1 6" id="KW-0597">Phosphoprotein</keyword>
<dbReference type="Gene3D" id="3.40.50.2300">
    <property type="match status" value="1"/>
</dbReference>
<dbReference type="PROSITE" id="PS50110">
    <property type="entry name" value="RESPONSE_REGULATORY"/>
    <property type="match status" value="1"/>
</dbReference>
<dbReference type="CDD" id="cd00383">
    <property type="entry name" value="trans_reg_C"/>
    <property type="match status" value="1"/>
</dbReference>
<accession>G8QX85</accession>
<evidence type="ECO:0000256" key="6">
    <source>
        <dbReference type="PROSITE-ProRule" id="PRU00169"/>
    </source>
</evidence>
<keyword evidence="11" id="KW-1185">Reference proteome</keyword>
<keyword evidence="5" id="KW-0804">Transcription</keyword>
<dbReference type="Proteomes" id="UP000005632">
    <property type="component" value="Chromosome"/>
</dbReference>